<keyword evidence="2" id="KW-1185">Reference proteome</keyword>
<name>E5E3Z0_9CAUD</name>
<evidence type="ECO:0000313" key="1">
    <source>
        <dbReference type="EMBL" id="ADG35974.1"/>
    </source>
</evidence>
<sequence>MISFKTLYEAETIPTNSFKISTEALKSSKLPGAKAKYDNGITTSWLPTKTPLIKHYMITELKQDDYYLTFDIVLSSSDKSLKPSENSAVISAFVALLEDAGYSSITVRSGPTNIFFRAAKWNGEKYKTFLKLVKSLSPTGINKIFSSVYGKNLPLDELMANLIKSAKIKSGVAKVHDAKYEIDKNPEESFELFKKYMDSQKYESNSKGTDFKTWLVGYGRVIGARIENKKLIIK</sequence>
<dbReference type="EMBL" id="GU911519">
    <property type="protein sequence ID" value="ADG35974.1"/>
    <property type="molecule type" value="Genomic_DNA"/>
</dbReference>
<proteinExistence type="predicted"/>
<organism evidence="1 2">
    <name type="scientific">Acinetobacter phage Acj61</name>
    <dbReference type="NCBI Taxonomy" id="760732"/>
    <lineage>
        <taxon>Viruses</taxon>
        <taxon>Duplodnaviria</taxon>
        <taxon>Heunggongvirae</taxon>
        <taxon>Uroviricota</taxon>
        <taxon>Caudoviricetes</taxon>
        <taxon>Pantevenvirales</taxon>
        <taxon>Straboviridae</taxon>
        <taxon>Twarogvirinae</taxon>
        <taxon>Lasallevirus</taxon>
        <taxon>Lasallevirus Acj61</taxon>
        <taxon>Acinetobacter virus Acj61</taxon>
    </lineage>
</organism>
<gene>
    <name evidence="1" type="ORF">Acj61p009</name>
</gene>
<accession>E5E3Z0</accession>
<dbReference type="GeneID" id="9925900"/>
<dbReference type="RefSeq" id="YP_004009626.1">
    <property type="nucleotide sequence ID" value="NC_014661.1"/>
</dbReference>
<dbReference type="Proteomes" id="UP000008730">
    <property type="component" value="Segment"/>
</dbReference>
<reference evidence="1 2" key="1">
    <citation type="journal article" date="2010" name="Virol. J.">
        <title>Genomes of the T4-related bacteriophages as windows on microbial genome evolution.</title>
        <authorList>
            <person name="Petrov V.M."/>
            <person name="Ratnayaka S."/>
            <person name="Nolan J.M."/>
            <person name="Miller E.S."/>
            <person name="Karam J.D."/>
        </authorList>
    </citation>
    <scope>NUCLEOTIDE SEQUENCE [LARGE SCALE GENOMIC DNA]</scope>
</reference>
<protein>
    <submittedName>
        <fullName evidence="1">Uncharacterized protein</fullName>
    </submittedName>
</protein>
<evidence type="ECO:0000313" key="2">
    <source>
        <dbReference type="Proteomes" id="UP000008730"/>
    </source>
</evidence>
<dbReference type="KEGG" id="vg:9925900"/>